<keyword evidence="2" id="KW-1185">Reference proteome</keyword>
<dbReference type="EMBL" id="JBJQOH010000007">
    <property type="protein sequence ID" value="KAL3681161.1"/>
    <property type="molecule type" value="Genomic_DNA"/>
</dbReference>
<comment type="caution">
    <text evidence="1">The sequence shown here is derived from an EMBL/GenBank/DDBJ whole genome shotgun (WGS) entry which is preliminary data.</text>
</comment>
<accession>A0ABD3GTM8</accession>
<dbReference type="PANTHER" id="PTHR33116:SF78">
    <property type="entry name" value="OS12G0587133 PROTEIN"/>
    <property type="match status" value="1"/>
</dbReference>
<organism evidence="1 2">
    <name type="scientific">Riccia sorocarpa</name>
    <dbReference type="NCBI Taxonomy" id="122646"/>
    <lineage>
        <taxon>Eukaryota</taxon>
        <taxon>Viridiplantae</taxon>
        <taxon>Streptophyta</taxon>
        <taxon>Embryophyta</taxon>
        <taxon>Marchantiophyta</taxon>
        <taxon>Marchantiopsida</taxon>
        <taxon>Marchantiidae</taxon>
        <taxon>Marchantiales</taxon>
        <taxon>Ricciaceae</taxon>
        <taxon>Riccia</taxon>
    </lineage>
</organism>
<dbReference type="Proteomes" id="UP001633002">
    <property type="component" value="Unassembled WGS sequence"/>
</dbReference>
<reference evidence="1 2" key="1">
    <citation type="submission" date="2024-09" db="EMBL/GenBank/DDBJ databases">
        <title>Chromosome-scale assembly of Riccia sorocarpa.</title>
        <authorList>
            <person name="Paukszto L."/>
        </authorList>
    </citation>
    <scope>NUCLEOTIDE SEQUENCE [LARGE SCALE GENOMIC DNA]</scope>
    <source>
        <strain evidence="1">LP-2024</strain>
        <tissue evidence="1">Aerial parts of the thallus</tissue>
    </source>
</reference>
<evidence type="ECO:0000313" key="1">
    <source>
        <dbReference type="EMBL" id="KAL3681161.1"/>
    </source>
</evidence>
<dbReference type="AlphaFoldDB" id="A0ABD3GTM8"/>
<dbReference type="PANTHER" id="PTHR33116">
    <property type="entry name" value="REVERSE TRANSCRIPTASE ZINC-BINDING DOMAIN-CONTAINING PROTEIN-RELATED-RELATED"/>
    <property type="match status" value="1"/>
</dbReference>
<proteinExistence type="predicted"/>
<gene>
    <name evidence="1" type="ORF">R1sor_024117</name>
</gene>
<evidence type="ECO:0000313" key="2">
    <source>
        <dbReference type="Proteomes" id="UP001633002"/>
    </source>
</evidence>
<sequence length="425" mass="49119">MQIKGSVHMCCEKEVGREQDSIKTECVESGEKWLAFGVKKVNMNDQSRLDRVYVNAGGDWLHLMEHVAHHIVSEQVVSDHVHVSFQCQLTRPLTNGHKPKSYYKMDAGILKREGILQRIQTVWENHPPDAGNPQRNKVKWLQEGEALSRYFFAQLKAKNAKETIKAMCIEDGTKTTDRKEIMMEIENFMGSLYTAEECKLTRVFDCIETQIATPLDRFRYLGILAGNNILEEEIITELQEKYHKKLDHWANRLLTWLEKVLLAQNVLKALPNYILMAIGMSAKGTQVLERITADFLWGRDPSGKKKRPLIAWATFARKKAHGGLGWPIMQDLATAFLLKSLAKIIQYKDEDWIKLAGAMISYKVKKAKKPKEVQGWEPHLVLLALKSLRMPESEILDRMLKAWFRIKRRLRWNPDNGNFHTKLLM</sequence>
<protein>
    <submittedName>
        <fullName evidence="1">Uncharacterized protein</fullName>
    </submittedName>
</protein>
<name>A0ABD3GTM8_9MARC</name>